<dbReference type="GO" id="GO:0005381">
    <property type="term" value="F:iron ion transmembrane transporter activity"/>
    <property type="evidence" value="ECO:0007669"/>
    <property type="project" value="UniProtKB-UniRule"/>
</dbReference>
<sequence length="296" mass="31197">MAASMSLETDCGNKLPATAKQDKAVQKVQRAQWLRAAILGANDGLLSTASLLLGIGAAKDDRESMIISGMAGALAGACSMAVGEFVSVSTQKEIEKSMIIHKSLHDLDVGDRIKLQISTAAHPSTVEPKLTEALATPNRSPFLKLACESELPQGKFYPFMQPGQSVPHVLTPSRSPTMKVVVEDARVTMAKQDDGKEDALPNPYKAAAASALAFLCGSAVPLVATMAIPQHVTRIVVIMVVTSVALVFFGGLGALLGGSPIRISAVRVLLGGWISMAITFGLIKAFDRDHEAHESL</sequence>
<dbReference type="EMBL" id="JBJUIK010000006">
    <property type="protein sequence ID" value="KAL3525133.1"/>
    <property type="molecule type" value="Genomic_DNA"/>
</dbReference>
<dbReference type="Proteomes" id="UP001630127">
    <property type="component" value="Unassembled WGS sequence"/>
</dbReference>
<keyword evidence="5 9" id="KW-0812">Transmembrane</keyword>
<evidence type="ECO:0000256" key="8">
    <source>
        <dbReference type="ARBA" id="ARBA00044464"/>
    </source>
</evidence>
<evidence type="ECO:0000313" key="10">
    <source>
        <dbReference type="EMBL" id="KAL3525133.1"/>
    </source>
</evidence>
<dbReference type="Pfam" id="PF01988">
    <property type="entry name" value="VIT1"/>
    <property type="match status" value="1"/>
</dbReference>
<keyword evidence="9" id="KW-0406">Ion transport</keyword>
<comment type="catalytic activity">
    <reaction evidence="8">
        <text>Fe(2+)(in) = Fe(2+)(out)</text>
        <dbReference type="Rhea" id="RHEA:28486"/>
        <dbReference type="ChEBI" id="CHEBI:29033"/>
    </reaction>
    <physiologicalReaction direction="left-to-right" evidence="8">
        <dbReference type="Rhea" id="RHEA:28487"/>
    </physiologicalReaction>
</comment>
<dbReference type="GO" id="GO:0140315">
    <property type="term" value="F:iron ion sequestering activity"/>
    <property type="evidence" value="ECO:0007669"/>
    <property type="project" value="UniProtKB-UniRule"/>
</dbReference>
<comment type="subcellular location">
    <subcellularLocation>
        <location evidence="1 9">Vacuole membrane</location>
        <topology evidence="1 9">Multi-pass membrane protein</topology>
    </subcellularLocation>
</comment>
<feature type="transmembrane region" description="Helical" evidence="9">
    <location>
        <begin position="268"/>
        <end position="286"/>
    </location>
</feature>
<keyword evidence="7 9" id="KW-0472">Membrane</keyword>
<keyword evidence="6 9" id="KW-1133">Transmembrane helix</keyword>
<organism evidence="10 11">
    <name type="scientific">Cinchona calisaya</name>
    <dbReference type="NCBI Taxonomy" id="153742"/>
    <lineage>
        <taxon>Eukaryota</taxon>
        <taxon>Viridiplantae</taxon>
        <taxon>Streptophyta</taxon>
        <taxon>Embryophyta</taxon>
        <taxon>Tracheophyta</taxon>
        <taxon>Spermatophyta</taxon>
        <taxon>Magnoliopsida</taxon>
        <taxon>eudicotyledons</taxon>
        <taxon>Gunneridae</taxon>
        <taxon>Pentapetalae</taxon>
        <taxon>asterids</taxon>
        <taxon>lamiids</taxon>
        <taxon>Gentianales</taxon>
        <taxon>Rubiaceae</taxon>
        <taxon>Cinchonoideae</taxon>
        <taxon>Cinchoneae</taxon>
        <taxon>Cinchona</taxon>
    </lineage>
</organism>
<evidence type="ECO:0000256" key="1">
    <source>
        <dbReference type="ARBA" id="ARBA00004128"/>
    </source>
</evidence>
<proteinExistence type="inferred from homology"/>
<keyword evidence="9" id="KW-0813">Transport</keyword>
<feature type="transmembrane region" description="Helical" evidence="9">
    <location>
        <begin position="36"/>
        <end position="58"/>
    </location>
</feature>
<reference evidence="10 11" key="1">
    <citation type="submission" date="2024-11" db="EMBL/GenBank/DDBJ databases">
        <title>A near-complete genome assembly of Cinchona calisaya.</title>
        <authorList>
            <person name="Lian D.C."/>
            <person name="Zhao X.W."/>
            <person name="Wei L."/>
        </authorList>
    </citation>
    <scope>NUCLEOTIDE SEQUENCE [LARGE SCALE GENOMIC DNA]</scope>
    <source>
        <tissue evidence="10">Nenye</tissue>
    </source>
</reference>
<dbReference type="GO" id="GO:0005774">
    <property type="term" value="C:vacuolar membrane"/>
    <property type="evidence" value="ECO:0007669"/>
    <property type="project" value="UniProtKB-SubCell"/>
</dbReference>
<evidence type="ECO:0000256" key="5">
    <source>
        <dbReference type="ARBA" id="ARBA00022692"/>
    </source>
</evidence>
<comment type="function">
    <text evidence="9">Vacuolar Fe(2+) uptake transporter.</text>
</comment>
<feature type="transmembrane region" description="Helical" evidence="9">
    <location>
        <begin position="206"/>
        <end position="229"/>
    </location>
</feature>
<feature type="transmembrane region" description="Helical" evidence="9">
    <location>
        <begin position="64"/>
        <end position="88"/>
    </location>
</feature>
<protein>
    <recommendedName>
        <fullName evidence="9">Vacuolar iron transporter</fullName>
    </recommendedName>
</protein>
<keyword evidence="4 9" id="KW-0926">Vacuole</keyword>
<evidence type="ECO:0000256" key="7">
    <source>
        <dbReference type="ARBA" id="ARBA00023136"/>
    </source>
</evidence>
<evidence type="ECO:0000256" key="3">
    <source>
        <dbReference type="ARBA" id="ARBA00022496"/>
    </source>
</evidence>
<dbReference type="PANTHER" id="PTHR31851">
    <property type="entry name" value="FE(2+)/MN(2+) TRANSPORTER PCL1"/>
    <property type="match status" value="1"/>
</dbReference>
<evidence type="ECO:0000256" key="4">
    <source>
        <dbReference type="ARBA" id="ARBA00022554"/>
    </source>
</evidence>
<keyword evidence="11" id="KW-1185">Reference proteome</keyword>
<evidence type="ECO:0000256" key="6">
    <source>
        <dbReference type="ARBA" id="ARBA00022989"/>
    </source>
</evidence>
<evidence type="ECO:0000256" key="2">
    <source>
        <dbReference type="ARBA" id="ARBA00007049"/>
    </source>
</evidence>
<gene>
    <name evidence="10" type="ORF">ACH5RR_013505</name>
</gene>
<dbReference type="InterPro" id="IPR008217">
    <property type="entry name" value="Ccc1_fam"/>
</dbReference>
<comment type="caution">
    <text evidence="10">The sequence shown here is derived from an EMBL/GenBank/DDBJ whole genome shotgun (WGS) entry which is preliminary data.</text>
</comment>
<feature type="transmembrane region" description="Helical" evidence="9">
    <location>
        <begin position="235"/>
        <end position="256"/>
    </location>
</feature>
<evidence type="ECO:0000256" key="9">
    <source>
        <dbReference type="RuleBase" id="RU369115"/>
    </source>
</evidence>
<keyword evidence="3" id="KW-0410">Iron transport</keyword>
<evidence type="ECO:0000313" key="11">
    <source>
        <dbReference type="Proteomes" id="UP001630127"/>
    </source>
</evidence>
<name>A0ABD3A0P9_9GENT</name>
<comment type="similarity">
    <text evidence="2 9">Belongs to the CCC1 family.</text>
</comment>
<dbReference type="AlphaFoldDB" id="A0ABD3A0P9"/>
<keyword evidence="3" id="KW-0408">Iron</keyword>
<accession>A0ABD3A0P9</accession>